<dbReference type="SMART" id="SM00487">
    <property type="entry name" value="DEXDc"/>
    <property type="match status" value="1"/>
</dbReference>
<dbReference type="InterPro" id="IPR001650">
    <property type="entry name" value="Helicase_C-like"/>
</dbReference>
<evidence type="ECO:0000256" key="3">
    <source>
        <dbReference type="SAM" id="MobiDB-lite"/>
    </source>
</evidence>
<evidence type="ECO:0000256" key="1">
    <source>
        <dbReference type="ARBA" id="ARBA00022801"/>
    </source>
</evidence>
<sequence length="1118" mass="125191">MNRSTPSALPVAPVSSRPGDGAAHSVSQRIAEAFAPEVRERGEALLREGRVTAVEAQGDTITANVRGRMTYRVELLHDDDVLVVSCTCPYFEEGQVCKHIWATVRLAEEQKRLPAPPVNRPFRLLMAELERPDEGDESDEETGGGLVSSRGDSAPAAISTTGWRRWFAQLGQQARLAATDVAEQEILYLVNMARTLAHGMLVVDVFSRTRKLDGEWGRLRASGLTVGQIATLPDERDRQALALLSGIREHVDWEQAMDAAPVPSSVRIPTTALTVVMPLLCATGRCWLQMADEADAPAQVVQRPPLRWEPEGWRMQLEVQRVETPPHYVLVGGLRRGEEWLPLSAPRLLLAGGLVFSEVSVAPLQDEGAFYWIGLLRRSEAVRIPLEDGPDLVEKLLRLPTLPPVTLPEDLRFETCQGQPLPVLRLRAGEGRPGEGWLGATLGFEYEGHWLEATSVQPGIFDAPRRRFIRRDLVRERAAAEQLRALGLRPDRSQAGTPEYRVPVKRLPALVRDLVLQGWRIESEGRLFRPLQSFALEVRSGVDWFELHGNCDFGTATAHLPELLRALRQGETVVPLSDGSLGVLSEEWFERYGFLATLGEVEDGHLRFSSAQISLLDTLLAAQPEVRVDARFQALREQLHRFSGVEPALEPPGFVGELRPYQREGLGWLLFLQRFGFGGCLADAMGLGKTAQTLALLETRRVRRQTEGLPPSLVVAPRSLVFNWRQEAGKFTPRMRVLEHTGVGRARSIEQFADYDLILTTYGTLRRDILLLKDFAFDYVILDEAQAIKNARSESAKAARLLNCRHRLALSGTPVENHLGELWSLFEFLNPGMLGAASVFQLTASGGRTVDAELQPLLARALRPFILRRTKEQVARDLPPKTEQTIYCEMEPEQRQAYNELRDHYRRTLLGLVDTKGLQRTRLQILEALLRLRQAACHPGLLDPARADGPSAKLDTFFMHLAEVLESGSKVLVFSQFTSLLALIRKRLDADGITYEYLDGRTRNRQERVERFQQDPNCQLFLISLRAGGQGLNLTAAEYVFLLDPWWNPAVEAQAIDRAHRIGQVRPVFAYRLIVRDTVEEKVLELQATKQELADAIITADNSLLRQLERADLELLLS</sequence>
<feature type="region of interest" description="Disordered" evidence="3">
    <location>
        <begin position="130"/>
        <end position="155"/>
    </location>
</feature>
<dbReference type="GO" id="GO:0004386">
    <property type="term" value="F:helicase activity"/>
    <property type="evidence" value="ECO:0007669"/>
    <property type="project" value="UniProtKB-KW"/>
</dbReference>
<keyword evidence="2" id="KW-0862">Zinc</keyword>
<evidence type="ECO:0000259" key="4">
    <source>
        <dbReference type="PROSITE" id="PS50966"/>
    </source>
</evidence>
<proteinExistence type="predicted"/>
<keyword evidence="2" id="KW-0863">Zinc-finger</keyword>
<dbReference type="HOGENOM" id="CLU_000315_21_0_0"/>
<keyword evidence="1" id="KW-0378">Hydrolase</keyword>
<dbReference type="InterPro" id="IPR049730">
    <property type="entry name" value="SNF2/RAD54-like_C"/>
</dbReference>
<name>G2LKU9_CHLTF</name>
<reference evidence="7 8" key="1">
    <citation type="journal article" date="2012" name="Environ. Microbiol.">
        <title>Complete genome of Candidatus Chloracidobacterium thermophilum, a chlorophyll-based photoheterotroph belonging to the phylum Acidobacteria.</title>
        <authorList>
            <person name="Garcia Costas A.M."/>
            <person name="Liu Z."/>
            <person name="Tomsho L.P."/>
            <person name="Schuster S.C."/>
            <person name="Ward D.M."/>
            <person name="Bryant D.A."/>
        </authorList>
    </citation>
    <scope>NUCLEOTIDE SEQUENCE [LARGE SCALE GENOMIC DNA]</scope>
    <source>
        <strain evidence="7 8">B</strain>
    </source>
</reference>
<dbReference type="Pfam" id="PF00176">
    <property type="entry name" value="SNF2-rel_dom"/>
    <property type="match status" value="1"/>
</dbReference>
<evidence type="ECO:0000313" key="7">
    <source>
        <dbReference type="EMBL" id="AEP13304.1"/>
    </source>
</evidence>
<evidence type="ECO:0000313" key="8">
    <source>
        <dbReference type="Proteomes" id="UP000006791"/>
    </source>
</evidence>
<dbReference type="GO" id="GO:0005524">
    <property type="term" value="F:ATP binding"/>
    <property type="evidence" value="ECO:0007669"/>
    <property type="project" value="InterPro"/>
</dbReference>
<keyword evidence="7" id="KW-0347">Helicase</keyword>
<evidence type="ECO:0000259" key="6">
    <source>
        <dbReference type="PROSITE" id="PS51194"/>
    </source>
</evidence>
<gene>
    <name evidence="7" type="ordered locus">Cabther_B0302</name>
</gene>
<feature type="compositionally biased region" description="Acidic residues" evidence="3">
    <location>
        <begin position="131"/>
        <end position="142"/>
    </location>
</feature>
<dbReference type="RefSeq" id="WP_014101042.1">
    <property type="nucleotide sequence ID" value="NC_016025.1"/>
</dbReference>
<protein>
    <submittedName>
        <fullName evidence="7">Superfamily II DNA/RNA helicase, SNF2 family</fullName>
    </submittedName>
</protein>
<dbReference type="SMART" id="SM00490">
    <property type="entry name" value="HELICc"/>
    <property type="match status" value="1"/>
</dbReference>
<keyword evidence="7" id="KW-0547">Nucleotide-binding</keyword>
<dbReference type="PROSITE" id="PS50966">
    <property type="entry name" value="ZF_SWIM"/>
    <property type="match status" value="1"/>
</dbReference>
<dbReference type="Gene3D" id="3.40.50.300">
    <property type="entry name" value="P-loop containing nucleotide triphosphate hydrolases"/>
    <property type="match status" value="1"/>
</dbReference>
<feature type="domain" description="Helicase C-terminal" evidence="6">
    <location>
        <begin position="953"/>
        <end position="1105"/>
    </location>
</feature>
<dbReference type="EMBL" id="CP002515">
    <property type="protein sequence ID" value="AEP13304.1"/>
    <property type="molecule type" value="Genomic_DNA"/>
</dbReference>
<dbReference type="InterPro" id="IPR007527">
    <property type="entry name" value="Znf_SWIM"/>
</dbReference>
<keyword evidence="8" id="KW-1185">Reference proteome</keyword>
<dbReference type="GO" id="GO:0008270">
    <property type="term" value="F:zinc ion binding"/>
    <property type="evidence" value="ECO:0007669"/>
    <property type="project" value="UniProtKB-KW"/>
</dbReference>
<evidence type="ECO:0000256" key="2">
    <source>
        <dbReference type="PROSITE-ProRule" id="PRU00325"/>
    </source>
</evidence>
<organism evidence="7 8">
    <name type="scientific">Chloracidobacterium thermophilum (strain B)</name>
    <dbReference type="NCBI Taxonomy" id="981222"/>
    <lineage>
        <taxon>Bacteria</taxon>
        <taxon>Pseudomonadati</taxon>
        <taxon>Acidobacteriota</taxon>
        <taxon>Terriglobia</taxon>
        <taxon>Terriglobales</taxon>
        <taxon>Acidobacteriaceae</taxon>
        <taxon>Chloracidobacterium</taxon>
    </lineage>
</organism>
<feature type="region of interest" description="Disordered" evidence="3">
    <location>
        <begin position="1"/>
        <end position="25"/>
    </location>
</feature>
<dbReference type="Proteomes" id="UP000006791">
    <property type="component" value="Chromosome 2"/>
</dbReference>
<dbReference type="GO" id="GO:0016787">
    <property type="term" value="F:hydrolase activity"/>
    <property type="evidence" value="ECO:0007669"/>
    <property type="project" value="UniProtKB-KW"/>
</dbReference>
<dbReference type="STRING" id="981222.Cabther_B0302"/>
<dbReference type="PROSITE" id="PS51194">
    <property type="entry name" value="HELICASE_CTER"/>
    <property type="match status" value="1"/>
</dbReference>
<dbReference type="KEGG" id="ctm:Cabther_B0302"/>
<dbReference type="AlphaFoldDB" id="G2LKU9"/>
<dbReference type="InterPro" id="IPR027417">
    <property type="entry name" value="P-loop_NTPase"/>
</dbReference>
<accession>G2LKU9</accession>
<dbReference type="SUPFAM" id="SSF52540">
    <property type="entry name" value="P-loop containing nucleoside triphosphate hydrolases"/>
    <property type="match status" value="2"/>
</dbReference>
<dbReference type="Pfam" id="PF00271">
    <property type="entry name" value="Helicase_C"/>
    <property type="match status" value="1"/>
</dbReference>
<dbReference type="InterPro" id="IPR000330">
    <property type="entry name" value="SNF2_N"/>
</dbReference>
<keyword evidence="7" id="KW-0067">ATP-binding</keyword>
<dbReference type="PROSITE" id="PS51192">
    <property type="entry name" value="HELICASE_ATP_BIND_1"/>
    <property type="match status" value="1"/>
</dbReference>
<feature type="domain" description="SWIM-type" evidence="4">
    <location>
        <begin position="71"/>
        <end position="108"/>
    </location>
</feature>
<dbReference type="InterPro" id="IPR014001">
    <property type="entry name" value="Helicase_ATP-bd"/>
</dbReference>
<evidence type="ECO:0000259" key="5">
    <source>
        <dbReference type="PROSITE" id="PS51192"/>
    </source>
</evidence>
<dbReference type="CDD" id="cd18793">
    <property type="entry name" value="SF2_C_SNF"/>
    <property type="match status" value="1"/>
</dbReference>
<dbReference type="PANTHER" id="PTHR10799">
    <property type="entry name" value="SNF2/RAD54 HELICASE FAMILY"/>
    <property type="match status" value="1"/>
</dbReference>
<feature type="domain" description="Helicase ATP-binding" evidence="5">
    <location>
        <begin position="670"/>
        <end position="832"/>
    </location>
</feature>
<dbReference type="Pfam" id="PF04434">
    <property type="entry name" value="SWIM"/>
    <property type="match status" value="1"/>
</dbReference>
<keyword evidence="2" id="KW-0479">Metal-binding</keyword>
<dbReference type="Gene3D" id="3.40.50.10810">
    <property type="entry name" value="Tandem AAA-ATPase domain"/>
    <property type="match status" value="1"/>
</dbReference>
<dbReference type="InterPro" id="IPR038718">
    <property type="entry name" value="SNF2-like_sf"/>
</dbReference>